<dbReference type="AlphaFoldDB" id="A0AAD3T7N0"/>
<dbReference type="Proteomes" id="UP001279734">
    <property type="component" value="Unassembled WGS sequence"/>
</dbReference>
<protein>
    <submittedName>
        <fullName evidence="1">Uncharacterized protein</fullName>
    </submittedName>
</protein>
<evidence type="ECO:0000313" key="1">
    <source>
        <dbReference type="EMBL" id="GMH23526.1"/>
    </source>
</evidence>
<proteinExistence type="predicted"/>
<sequence>MLVAGKALGWLVDPLGRNPEAGALLPVFAMADAAGPCIWSIIWSREGYWLVWSYIVPENPTAEGGTEFMDACWNTLAALKGWGRYSLFACSWFLALMGLLP</sequence>
<gene>
    <name evidence="1" type="ORF">Nepgr_025369</name>
</gene>
<evidence type="ECO:0000313" key="2">
    <source>
        <dbReference type="Proteomes" id="UP001279734"/>
    </source>
</evidence>
<name>A0AAD3T7N0_NEPGR</name>
<reference evidence="1" key="1">
    <citation type="submission" date="2023-05" db="EMBL/GenBank/DDBJ databases">
        <title>Nepenthes gracilis genome sequencing.</title>
        <authorList>
            <person name="Fukushima K."/>
        </authorList>
    </citation>
    <scope>NUCLEOTIDE SEQUENCE</scope>
    <source>
        <strain evidence="1">SING2019-196</strain>
    </source>
</reference>
<keyword evidence="2" id="KW-1185">Reference proteome</keyword>
<dbReference type="EMBL" id="BSYO01000026">
    <property type="protein sequence ID" value="GMH23526.1"/>
    <property type="molecule type" value="Genomic_DNA"/>
</dbReference>
<organism evidence="1 2">
    <name type="scientific">Nepenthes gracilis</name>
    <name type="common">Slender pitcher plant</name>
    <dbReference type="NCBI Taxonomy" id="150966"/>
    <lineage>
        <taxon>Eukaryota</taxon>
        <taxon>Viridiplantae</taxon>
        <taxon>Streptophyta</taxon>
        <taxon>Embryophyta</taxon>
        <taxon>Tracheophyta</taxon>
        <taxon>Spermatophyta</taxon>
        <taxon>Magnoliopsida</taxon>
        <taxon>eudicotyledons</taxon>
        <taxon>Gunneridae</taxon>
        <taxon>Pentapetalae</taxon>
        <taxon>Caryophyllales</taxon>
        <taxon>Nepenthaceae</taxon>
        <taxon>Nepenthes</taxon>
    </lineage>
</organism>
<accession>A0AAD3T7N0</accession>
<comment type="caution">
    <text evidence="1">The sequence shown here is derived from an EMBL/GenBank/DDBJ whole genome shotgun (WGS) entry which is preliminary data.</text>
</comment>